<gene>
    <name evidence="1" type="ordered locus">ETAF_1271</name>
</gene>
<dbReference type="EMBL" id="CP002154">
    <property type="protein sequence ID" value="ADM41385.1"/>
    <property type="molecule type" value="Genomic_DNA"/>
</dbReference>
<proteinExistence type="predicted"/>
<evidence type="ECO:0000313" key="2">
    <source>
        <dbReference type="Proteomes" id="UP000002230"/>
    </source>
</evidence>
<dbReference type="Proteomes" id="UP000002230">
    <property type="component" value="Chromosome"/>
</dbReference>
<accession>A0A0H3DPW3</accession>
<sequence>MPCFILNIRAAFGCNQFPGNTDFTFENGSHQRGISTIIPQARICSCMD</sequence>
<protein>
    <submittedName>
        <fullName evidence="1">Uncharacterized protein</fullName>
    </submittedName>
</protein>
<name>A0A0H3DPW3_EDWTF</name>
<evidence type="ECO:0000313" key="1">
    <source>
        <dbReference type="EMBL" id="ADM41385.1"/>
    </source>
</evidence>
<dbReference type="HOGENOM" id="CLU_3152269_0_0_6"/>
<organism evidence="1 2">
    <name type="scientific">Edwardsiella tarda (strain FL6-60)</name>
    <dbReference type="NCBI Taxonomy" id="718251"/>
    <lineage>
        <taxon>Bacteria</taxon>
        <taxon>Pseudomonadati</taxon>
        <taxon>Pseudomonadota</taxon>
        <taxon>Gammaproteobacteria</taxon>
        <taxon>Enterobacterales</taxon>
        <taxon>Hafniaceae</taxon>
        <taxon>Edwardsiella</taxon>
    </lineage>
</organism>
<reference evidence="1 2" key="2">
    <citation type="journal article" date="2011" name="BMC Immunol.">
        <title>Comparison of static immersion and intravenous injection systems for exposure of zebrafish embryos to the natural pathogen Edwardsiella tarda.</title>
        <authorList>
            <person name="van Soest J.J."/>
            <person name="Stockhammer O.W."/>
            <person name="Ordas A."/>
            <person name="Bloemberg G.V."/>
            <person name="Spaink H.P."/>
            <person name="Meijer A.H."/>
        </authorList>
    </citation>
    <scope>NUCLEOTIDE SEQUENCE [LARGE SCALE GENOMIC DNA]</scope>
    <source>
        <strain evidence="1 2">FL6-60</strain>
    </source>
</reference>
<reference evidence="2" key="1">
    <citation type="submission" date="2010-08" db="EMBL/GenBank/DDBJ databases">
        <title>Genome comparisons of Edwardsiella bacteria analysed using deep sequencing technology.</title>
        <authorList>
            <person name="van Soest J.J."/>
            <person name="Henkel C.V."/>
            <person name="Jansen H.J."/>
            <person name="van den Hondel C.A.M.J.J."/>
            <person name="Bloemberg G.V."/>
            <person name="Meijer A.H."/>
            <person name="Spaink H.P."/>
        </authorList>
    </citation>
    <scope>NUCLEOTIDE SEQUENCE [LARGE SCALE GENOMIC DNA]</scope>
    <source>
        <strain evidence="2">FL6-60</strain>
    </source>
</reference>
<keyword evidence="2" id="KW-1185">Reference proteome</keyword>
<dbReference type="AlphaFoldDB" id="A0A0H3DPW3"/>
<dbReference type="KEGG" id="etd:ETAF_1271"/>